<accession>A0AAX4K4E9</accession>
<dbReference type="RefSeq" id="XP_066079254.1">
    <property type="nucleotide sequence ID" value="XM_066223157.1"/>
</dbReference>
<name>A0AAX4K4E9_9TREE</name>
<organism evidence="1 2">
    <name type="scientific">Kwoniella dendrophila CBS 6074</name>
    <dbReference type="NCBI Taxonomy" id="1295534"/>
    <lineage>
        <taxon>Eukaryota</taxon>
        <taxon>Fungi</taxon>
        <taxon>Dikarya</taxon>
        <taxon>Basidiomycota</taxon>
        <taxon>Agaricomycotina</taxon>
        <taxon>Tremellomycetes</taxon>
        <taxon>Tremellales</taxon>
        <taxon>Cryptococcaceae</taxon>
        <taxon>Kwoniella</taxon>
    </lineage>
</organism>
<dbReference type="GeneID" id="91098119"/>
<dbReference type="EMBL" id="CP144107">
    <property type="protein sequence ID" value="WWC92492.1"/>
    <property type="molecule type" value="Genomic_DNA"/>
</dbReference>
<dbReference type="Proteomes" id="UP001355207">
    <property type="component" value="Chromosome 10"/>
</dbReference>
<evidence type="ECO:0000313" key="2">
    <source>
        <dbReference type="Proteomes" id="UP001355207"/>
    </source>
</evidence>
<reference evidence="1 2" key="1">
    <citation type="submission" date="2024-01" db="EMBL/GenBank/DDBJ databases">
        <title>Comparative genomics of Cryptococcus and Kwoniella reveals pathogenesis evolution and contrasting modes of karyotype evolution via chromosome fusion or intercentromeric recombination.</title>
        <authorList>
            <person name="Coelho M.A."/>
            <person name="David-Palma M."/>
            <person name="Shea T."/>
            <person name="Bowers K."/>
            <person name="McGinley-Smith S."/>
            <person name="Mohammad A.W."/>
            <person name="Gnirke A."/>
            <person name="Yurkov A.M."/>
            <person name="Nowrousian M."/>
            <person name="Sun S."/>
            <person name="Cuomo C.A."/>
            <person name="Heitman J."/>
        </authorList>
    </citation>
    <scope>NUCLEOTIDE SEQUENCE [LARGE SCALE GENOMIC DNA]</scope>
    <source>
        <strain evidence="1 2">CBS 6074</strain>
    </source>
</reference>
<sequence>MFRNYNSNCSGSCQCVLTGEKDHSAKKFQSRSKRSEATTYTTDKCSMGIKIIEDPTNMIIKKRTLCGGCWRDPKHIEGHYEHHLTNTPQDQWDEATEYYHNWKTSTESRSGHKVVGLDWTVHLREASSRKGKGLKKVQVNVATNPQQDLERQEFYTGHKEKEDDIPDLDTVTNLTDADIQGWYLQSDTTASSVQYLDRQQVNIGQKEIEDGIPDLKTITELTDDDIMDWYEHSCGSTFAPSH</sequence>
<dbReference type="AlphaFoldDB" id="A0AAX4K4E9"/>
<protein>
    <recommendedName>
        <fullName evidence="3">C2H2-type domain-containing protein</fullName>
    </recommendedName>
</protein>
<evidence type="ECO:0008006" key="3">
    <source>
        <dbReference type="Google" id="ProtNLM"/>
    </source>
</evidence>
<gene>
    <name evidence="1" type="ORF">L201_007451</name>
</gene>
<keyword evidence="2" id="KW-1185">Reference proteome</keyword>
<proteinExistence type="predicted"/>
<evidence type="ECO:0000313" key="1">
    <source>
        <dbReference type="EMBL" id="WWC92492.1"/>
    </source>
</evidence>